<dbReference type="InterPro" id="IPR028889">
    <property type="entry name" value="USP"/>
</dbReference>
<reference evidence="3 4" key="1">
    <citation type="submission" date="2019-11" db="EMBL/GenBank/DDBJ databases">
        <title>Venturia inaequalis Genome Resource.</title>
        <authorList>
            <person name="Lichtner F.J."/>
        </authorList>
    </citation>
    <scope>NUCLEOTIDE SEQUENCE [LARGE SCALE GENOMIC DNA]</scope>
    <source>
        <strain evidence="3">Bline_iso_100314</strain>
    </source>
</reference>
<dbReference type="GO" id="GO:0005829">
    <property type="term" value="C:cytosol"/>
    <property type="evidence" value="ECO:0007669"/>
    <property type="project" value="TreeGrafter"/>
</dbReference>
<evidence type="ECO:0000256" key="1">
    <source>
        <dbReference type="SAM" id="MobiDB-lite"/>
    </source>
</evidence>
<feature type="compositionally biased region" description="Polar residues" evidence="1">
    <location>
        <begin position="87"/>
        <end position="98"/>
    </location>
</feature>
<dbReference type="Gene3D" id="3.90.70.10">
    <property type="entry name" value="Cysteine proteinases"/>
    <property type="match status" value="1"/>
</dbReference>
<dbReference type="Proteomes" id="UP000433883">
    <property type="component" value="Unassembled WGS sequence"/>
</dbReference>
<proteinExistence type="predicted"/>
<evidence type="ECO:0000259" key="2">
    <source>
        <dbReference type="PROSITE" id="PS50235"/>
    </source>
</evidence>
<evidence type="ECO:0000313" key="4">
    <source>
        <dbReference type="Proteomes" id="UP000433883"/>
    </source>
</evidence>
<comment type="caution">
    <text evidence="3">The sequence shown here is derived from an EMBL/GenBank/DDBJ whole genome shotgun (WGS) entry which is preliminary data.</text>
</comment>
<dbReference type="GO" id="GO:0016579">
    <property type="term" value="P:protein deubiquitination"/>
    <property type="evidence" value="ECO:0007669"/>
    <property type="project" value="InterPro"/>
</dbReference>
<dbReference type="EMBL" id="WNWQ01000051">
    <property type="protein sequence ID" value="KAE9981929.1"/>
    <property type="molecule type" value="Genomic_DNA"/>
</dbReference>
<dbReference type="Pfam" id="PF00443">
    <property type="entry name" value="UCH"/>
    <property type="match status" value="1"/>
</dbReference>
<evidence type="ECO:0000313" key="3">
    <source>
        <dbReference type="EMBL" id="KAE9981929.1"/>
    </source>
</evidence>
<feature type="region of interest" description="Disordered" evidence="1">
    <location>
        <begin position="21"/>
        <end position="67"/>
    </location>
</feature>
<dbReference type="InterPro" id="IPR050164">
    <property type="entry name" value="Peptidase_C19"/>
</dbReference>
<accession>A0A8H3V3S6</accession>
<gene>
    <name evidence="3" type="ORF">BLS_006841</name>
</gene>
<dbReference type="InterPro" id="IPR018200">
    <property type="entry name" value="USP_CS"/>
</dbReference>
<feature type="region of interest" description="Disordered" evidence="1">
    <location>
        <begin position="82"/>
        <end position="190"/>
    </location>
</feature>
<dbReference type="PANTHER" id="PTHR24006">
    <property type="entry name" value="UBIQUITIN CARBOXYL-TERMINAL HYDROLASE"/>
    <property type="match status" value="1"/>
</dbReference>
<dbReference type="GO" id="GO:0004843">
    <property type="term" value="F:cysteine-type deubiquitinase activity"/>
    <property type="evidence" value="ECO:0007669"/>
    <property type="project" value="InterPro"/>
</dbReference>
<dbReference type="CDD" id="cd02257">
    <property type="entry name" value="Peptidase_C19"/>
    <property type="match status" value="1"/>
</dbReference>
<sequence length="581" mass="65635">MPPLPYEQLIELQEADKRLLAKKTMQAGKSVRSSAQSPQIAQTSKSGICKTSPALQKDMPPEKPRTHLELQKTVSEEMDTMAANPEISLQNPPVLSRNNDSRRISPPLKQDRLLRETEPESPAESQSETSVEKPGTLSQASSRNYEQINQDNVHVLKRPKKRLKVEAENGALPSQRHPVPQNISNSARRGSWPQICSGQGPRGLYNPHNYCYRRSVLQALLHLPSFLQNCACVACGLKKLSITYWTSNNRALITNAVKAFDILANNRSDSKWSGKRWRTTDQMDAQEWCLFLLDQMVDPQVQKNSKSKSHMDRHLRRPEVQADLRSFKEQMKDVFELSYSQTMTCGACRVSRRFHGLQKILGPLPLASSNSGHKDISSCLKQFFSTDLWEVKCENNRCPKFNKPEIKNRVVQSIVAAPEVLMIQLKCFMVSGKRTAKKNPNIDFGHDLSLSRYASQALLEREGEINYKLSSVVIHQGSSLESGHYVGIFTSPTGQVYHISDENVSRVSSNALTGTSQKGTPYILCYTRIRAVEKEAVSNKYVDFFTPELCSFLHVEMAMRLTDEKSRQCATTEFRSSHFEA</sequence>
<dbReference type="AlphaFoldDB" id="A0A8H3V3S6"/>
<protein>
    <recommendedName>
        <fullName evidence="2">USP domain-containing protein</fullName>
    </recommendedName>
</protein>
<dbReference type="PROSITE" id="PS50235">
    <property type="entry name" value="USP_3"/>
    <property type="match status" value="1"/>
</dbReference>
<organism evidence="3 4">
    <name type="scientific">Venturia inaequalis</name>
    <name type="common">Apple scab fungus</name>
    <dbReference type="NCBI Taxonomy" id="5025"/>
    <lineage>
        <taxon>Eukaryota</taxon>
        <taxon>Fungi</taxon>
        <taxon>Dikarya</taxon>
        <taxon>Ascomycota</taxon>
        <taxon>Pezizomycotina</taxon>
        <taxon>Dothideomycetes</taxon>
        <taxon>Pleosporomycetidae</taxon>
        <taxon>Venturiales</taxon>
        <taxon>Venturiaceae</taxon>
        <taxon>Venturia</taxon>
    </lineage>
</organism>
<feature type="domain" description="USP" evidence="2">
    <location>
        <begin position="202"/>
        <end position="529"/>
    </location>
</feature>
<dbReference type="InterPro" id="IPR038765">
    <property type="entry name" value="Papain-like_cys_pep_sf"/>
</dbReference>
<feature type="compositionally biased region" description="Polar residues" evidence="1">
    <location>
        <begin position="31"/>
        <end position="46"/>
    </location>
</feature>
<feature type="compositionally biased region" description="Basic and acidic residues" evidence="1">
    <location>
        <begin position="99"/>
        <end position="118"/>
    </location>
</feature>
<dbReference type="InterPro" id="IPR001394">
    <property type="entry name" value="Peptidase_C19_UCH"/>
</dbReference>
<name>A0A8H3V3S6_VENIN</name>
<feature type="compositionally biased region" description="Polar residues" evidence="1">
    <location>
        <begin position="136"/>
        <end position="152"/>
    </location>
</feature>
<dbReference type="GO" id="GO:0005634">
    <property type="term" value="C:nucleus"/>
    <property type="evidence" value="ECO:0007669"/>
    <property type="project" value="TreeGrafter"/>
</dbReference>
<dbReference type="PROSITE" id="PS00973">
    <property type="entry name" value="USP_2"/>
    <property type="match status" value="1"/>
</dbReference>
<dbReference type="SUPFAM" id="SSF54001">
    <property type="entry name" value="Cysteine proteinases"/>
    <property type="match status" value="1"/>
</dbReference>